<name>A0A812X923_SYMPI</name>
<comment type="caution">
    <text evidence="2">The sequence shown here is derived from an EMBL/GenBank/DDBJ whole genome shotgun (WGS) entry which is preliminary data.</text>
</comment>
<sequence length="127" mass="13489">MRGFSFLGFVGGACGVTLKFGQDVDWPPYAYKNATTGQLMGFGKDIADGMTALCENLTIETVETNWLDCWTSDGKLGPKLADGTLDACMTYSHGRGARDTLADFSLAILDDNKAAGLLTLLDGGVPR</sequence>
<reference evidence="2" key="1">
    <citation type="submission" date="2021-02" db="EMBL/GenBank/DDBJ databases">
        <authorList>
            <person name="Dougan E. K."/>
            <person name="Rhodes N."/>
            <person name="Thang M."/>
            <person name="Chan C."/>
        </authorList>
    </citation>
    <scope>NUCLEOTIDE SEQUENCE</scope>
</reference>
<evidence type="ECO:0000313" key="3">
    <source>
        <dbReference type="Proteomes" id="UP000649617"/>
    </source>
</evidence>
<gene>
    <name evidence="2" type="primary">MCAT</name>
    <name evidence="2" type="ORF">SPIL2461_LOCUS20180</name>
</gene>
<keyword evidence="3" id="KW-1185">Reference proteome</keyword>
<keyword evidence="1" id="KW-0732">Signal</keyword>
<proteinExistence type="predicted"/>
<feature type="non-terminal residue" evidence="2">
    <location>
        <position position="127"/>
    </location>
</feature>
<dbReference type="Proteomes" id="UP000649617">
    <property type="component" value="Unassembled WGS sequence"/>
</dbReference>
<evidence type="ECO:0000313" key="2">
    <source>
        <dbReference type="EMBL" id="CAE7711876.1"/>
    </source>
</evidence>
<protein>
    <submittedName>
        <fullName evidence="2">MCAT protein</fullName>
    </submittedName>
</protein>
<feature type="signal peptide" evidence="1">
    <location>
        <begin position="1"/>
        <end position="15"/>
    </location>
</feature>
<feature type="chain" id="PRO_5032965205" evidence="1">
    <location>
        <begin position="16"/>
        <end position="127"/>
    </location>
</feature>
<dbReference type="SUPFAM" id="SSF53850">
    <property type="entry name" value="Periplasmic binding protein-like II"/>
    <property type="match status" value="1"/>
</dbReference>
<evidence type="ECO:0000256" key="1">
    <source>
        <dbReference type="SAM" id="SignalP"/>
    </source>
</evidence>
<organism evidence="2 3">
    <name type="scientific">Symbiodinium pilosum</name>
    <name type="common">Dinoflagellate</name>
    <dbReference type="NCBI Taxonomy" id="2952"/>
    <lineage>
        <taxon>Eukaryota</taxon>
        <taxon>Sar</taxon>
        <taxon>Alveolata</taxon>
        <taxon>Dinophyceae</taxon>
        <taxon>Suessiales</taxon>
        <taxon>Symbiodiniaceae</taxon>
        <taxon>Symbiodinium</taxon>
    </lineage>
</organism>
<dbReference type="AlphaFoldDB" id="A0A812X923"/>
<dbReference type="EMBL" id="CAJNIZ010045146">
    <property type="protein sequence ID" value="CAE7711876.1"/>
    <property type="molecule type" value="Genomic_DNA"/>
</dbReference>
<accession>A0A812X923</accession>
<dbReference type="Gene3D" id="3.40.190.10">
    <property type="entry name" value="Periplasmic binding protein-like II"/>
    <property type="match status" value="1"/>
</dbReference>
<dbReference type="OrthoDB" id="10330145at2759"/>